<dbReference type="GO" id="GO:0008202">
    <property type="term" value="P:steroid metabolic process"/>
    <property type="evidence" value="ECO:0007669"/>
    <property type="project" value="UniProtKB-KW"/>
</dbReference>
<evidence type="ECO:0000256" key="12">
    <source>
        <dbReference type="PIRSR" id="PIRSR611284-1"/>
    </source>
</evidence>
<dbReference type="NCBIfam" id="NF004198">
    <property type="entry name" value="PRK05653.1-3"/>
    <property type="match status" value="1"/>
</dbReference>
<dbReference type="STRING" id="520762.AN619_14770"/>
<dbReference type="CDD" id="cd05333">
    <property type="entry name" value="BKR_SDR_c"/>
    <property type="match status" value="1"/>
</dbReference>
<dbReference type="AlphaFoldDB" id="A0A140L638"/>
<dbReference type="NCBIfam" id="NF047420">
    <property type="entry name" value="EF_P_mod_YmfI"/>
    <property type="match status" value="1"/>
</dbReference>
<dbReference type="NCBIfam" id="NF005559">
    <property type="entry name" value="PRK07231.1"/>
    <property type="match status" value="1"/>
</dbReference>
<feature type="binding site" evidence="13">
    <location>
        <begin position="155"/>
        <end position="159"/>
    </location>
    <ligand>
        <name>NADP(+)</name>
        <dbReference type="ChEBI" id="CHEBI:58349"/>
    </ligand>
</feature>
<dbReference type="InterPro" id="IPR050259">
    <property type="entry name" value="SDR"/>
</dbReference>
<dbReference type="PANTHER" id="PTHR42879">
    <property type="entry name" value="3-OXOACYL-(ACYL-CARRIER-PROTEIN) REDUCTASE"/>
    <property type="match status" value="1"/>
</dbReference>
<dbReference type="NCBIfam" id="NF004199">
    <property type="entry name" value="PRK05653.1-4"/>
    <property type="match status" value="1"/>
</dbReference>
<dbReference type="GO" id="GO:0004316">
    <property type="term" value="F:3-oxoacyl-[acyl-carrier-protein] reductase (NADPH) activity"/>
    <property type="evidence" value="ECO:0007669"/>
    <property type="project" value="UniProtKB-UniRule"/>
</dbReference>
<dbReference type="InterPro" id="IPR020904">
    <property type="entry name" value="Sc_DH/Rdtase_CS"/>
</dbReference>
<feature type="binding site" evidence="13">
    <location>
        <begin position="12"/>
        <end position="15"/>
    </location>
    <ligand>
        <name>NADP(+)</name>
        <dbReference type="ChEBI" id="CHEBI:58349"/>
    </ligand>
</feature>
<evidence type="ECO:0000256" key="11">
    <source>
        <dbReference type="ARBA" id="ARBA00048508"/>
    </source>
</evidence>
<dbReference type="RefSeq" id="WP_068556067.1">
    <property type="nucleotide sequence ID" value="NZ_LOEE01000030.1"/>
</dbReference>
<evidence type="ECO:0000256" key="14">
    <source>
        <dbReference type="RuleBase" id="RU366074"/>
    </source>
</evidence>
<dbReference type="FunFam" id="3.40.50.720:FF:000037">
    <property type="entry name" value="3-oxoacyl-[acyl-carrier-protein] reductase FabG"/>
    <property type="match status" value="1"/>
</dbReference>
<comment type="pathway">
    <text evidence="2 14">Lipid metabolism; fatty acid biosynthesis.</text>
</comment>
<dbReference type="OrthoDB" id="9803333at2"/>
<evidence type="ECO:0000259" key="15">
    <source>
        <dbReference type="SMART" id="SM00822"/>
    </source>
</evidence>
<reference evidence="16 17" key="1">
    <citation type="submission" date="2015-12" db="EMBL/GenBank/DDBJ databases">
        <title>Draft genome sequence of the thermoanaerobe Thermotalea metallivorans, an isolate from the runoff channel of the Great Artesian Basin, Australia.</title>
        <authorList>
            <person name="Patel B.K."/>
        </authorList>
    </citation>
    <scope>NUCLEOTIDE SEQUENCE [LARGE SCALE GENOMIC DNA]</scope>
    <source>
        <strain evidence="16 17">B2-1</strain>
    </source>
</reference>
<keyword evidence="5 14" id="KW-0276">Fatty acid metabolism</keyword>
<dbReference type="PRINTS" id="PR00081">
    <property type="entry name" value="GDHRDH"/>
</dbReference>
<evidence type="ECO:0000313" key="17">
    <source>
        <dbReference type="Proteomes" id="UP000070456"/>
    </source>
</evidence>
<evidence type="ECO:0000256" key="3">
    <source>
        <dbReference type="ARBA" id="ARBA00006484"/>
    </source>
</evidence>
<dbReference type="GO" id="GO:0006633">
    <property type="term" value="P:fatty acid biosynthetic process"/>
    <property type="evidence" value="ECO:0007669"/>
    <property type="project" value="UniProtKB-UniPathway"/>
</dbReference>
<comment type="similarity">
    <text evidence="3 14">Belongs to the short-chain dehydrogenases/reductases (SDR) family.</text>
</comment>
<dbReference type="PATRIC" id="fig|520762.4.peg.1642"/>
<dbReference type="InterPro" id="IPR011284">
    <property type="entry name" value="3oxo_ACP_reduc"/>
</dbReference>
<dbReference type="GO" id="GO:0051287">
    <property type="term" value="F:NAD binding"/>
    <property type="evidence" value="ECO:0007669"/>
    <property type="project" value="UniProtKB-UniRule"/>
</dbReference>
<keyword evidence="10" id="KW-0753">Steroid metabolism</keyword>
<comment type="function">
    <text evidence="1 14">Catalyzes the NADPH-dependent reduction of beta-ketoacyl-ACP substrates to beta-hydroxyacyl-ACP products, the first reductive step in the elongation cycle of fatty acid biosynthesis.</text>
</comment>
<protein>
    <recommendedName>
        <fullName evidence="14">3-oxoacyl-[acyl-carrier-protein] reductase</fullName>
        <ecNumber evidence="14">1.1.1.100</ecNumber>
    </recommendedName>
</protein>
<evidence type="ECO:0000256" key="13">
    <source>
        <dbReference type="PIRSR" id="PIRSR611284-2"/>
    </source>
</evidence>
<keyword evidence="6 13" id="KW-0521">NADP</keyword>
<feature type="binding site" evidence="13">
    <location>
        <position position="90"/>
    </location>
    <ligand>
        <name>NADP(+)</name>
        <dbReference type="ChEBI" id="CHEBI:58349"/>
    </ligand>
</feature>
<keyword evidence="7 14" id="KW-0560">Oxidoreductase</keyword>
<evidence type="ECO:0000256" key="7">
    <source>
        <dbReference type="ARBA" id="ARBA00023002"/>
    </source>
</evidence>
<name>A0A140L638_9FIRM</name>
<proteinExistence type="inferred from homology"/>
<dbReference type="Pfam" id="PF13561">
    <property type="entry name" value="adh_short_C2"/>
    <property type="match status" value="1"/>
</dbReference>
<feature type="active site" description="Proton acceptor" evidence="12">
    <location>
        <position position="155"/>
    </location>
</feature>
<dbReference type="InterPro" id="IPR057326">
    <property type="entry name" value="KR_dom"/>
</dbReference>
<dbReference type="SUPFAM" id="SSF51735">
    <property type="entry name" value="NAD(P)-binding Rossmann-fold domains"/>
    <property type="match status" value="1"/>
</dbReference>
<dbReference type="NCBIfam" id="NF009466">
    <property type="entry name" value="PRK12826.1-2"/>
    <property type="match status" value="1"/>
</dbReference>
<dbReference type="NCBIfam" id="TIGR01830">
    <property type="entry name" value="3oxo_ACP_reduc"/>
    <property type="match status" value="1"/>
</dbReference>
<dbReference type="Gene3D" id="3.40.50.720">
    <property type="entry name" value="NAD(P)-binding Rossmann-like Domain"/>
    <property type="match status" value="1"/>
</dbReference>
<dbReference type="PANTHER" id="PTHR42879:SF2">
    <property type="entry name" value="3-OXOACYL-[ACYL-CARRIER-PROTEIN] REDUCTASE FABG"/>
    <property type="match status" value="1"/>
</dbReference>
<dbReference type="EC" id="1.1.1.100" evidence="14"/>
<accession>A0A140L638</accession>
<evidence type="ECO:0000256" key="8">
    <source>
        <dbReference type="ARBA" id="ARBA00023098"/>
    </source>
</evidence>
<comment type="caution">
    <text evidence="16">The sequence shown here is derived from an EMBL/GenBank/DDBJ whole genome shotgun (WGS) entry which is preliminary data.</text>
</comment>
<feature type="binding site" evidence="13">
    <location>
        <position position="188"/>
    </location>
    <ligand>
        <name>NADP(+)</name>
        <dbReference type="ChEBI" id="CHEBI:58349"/>
    </ligand>
</feature>
<dbReference type="NCBIfam" id="NF004200">
    <property type="entry name" value="PRK05653.1-5"/>
    <property type="match status" value="1"/>
</dbReference>
<comment type="catalytic activity">
    <reaction evidence="11 14">
        <text>a (3R)-hydroxyacyl-[ACP] + NADP(+) = a 3-oxoacyl-[ACP] + NADPH + H(+)</text>
        <dbReference type="Rhea" id="RHEA:17397"/>
        <dbReference type="Rhea" id="RHEA-COMP:9916"/>
        <dbReference type="Rhea" id="RHEA-COMP:9945"/>
        <dbReference type="ChEBI" id="CHEBI:15378"/>
        <dbReference type="ChEBI" id="CHEBI:57783"/>
        <dbReference type="ChEBI" id="CHEBI:58349"/>
        <dbReference type="ChEBI" id="CHEBI:78776"/>
        <dbReference type="ChEBI" id="CHEBI:78827"/>
        <dbReference type="EC" id="1.1.1.100"/>
    </reaction>
</comment>
<dbReference type="SMART" id="SM00822">
    <property type="entry name" value="PKS_KR"/>
    <property type="match status" value="1"/>
</dbReference>
<evidence type="ECO:0000256" key="6">
    <source>
        <dbReference type="ARBA" id="ARBA00022857"/>
    </source>
</evidence>
<evidence type="ECO:0000256" key="5">
    <source>
        <dbReference type="ARBA" id="ARBA00022832"/>
    </source>
</evidence>
<dbReference type="InterPro" id="IPR002347">
    <property type="entry name" value="SDR_fam"/>
</dbReference>
<dbReference type="PROSITE" id="PS00061">
    <property type="entry name" value="ADH_SHORT"/>
    <property type="match status" value="1"/>
</dbReference>
<dbReference type="InterPro" id="IPR036291">
    <property type="entry name" value="NAD(P)-bd_dom_sf"/>
</dbReference>
<feature type="domain" description="Ketoreductase" evidence="15">
    <location>
        <begin position="6"/>
        <end position="186"/>
    </location>
</feature>
<evidence type="ECO:0000256" key="1">
    <source>
        <dbReference type="ARBA" id="ARBA00002607"/>
    </source>
</evidence>
<evidence type="ECO:0000256" key="9">
    <source>
        <dbReference type="ARBA" id="ARBA00023160"/>
    </source>
</evidence>
<dbReference type="PRINTS" id="PR00080">
    <property type="entry name" value="SDRFAMILY"/>
</dbReference>
<keyword evidence="9 14" id="KW-0275">Fatty acid biosynthesis</keyword>
<keyword evidence="17" id="KW-1185">Reference proteome</keyword>
<keyword evidence="8 14" id="KW-0443">Lipid metabolism</keyword>
<evidence type="ECO:0000313" key="16">
    <source>
        <dbReference type="EMBL" id="KXG76013.1"/>
    </source>
</evidence>
<sequence length="247" mass="26473">MNLSGKTAVITGGSRGIGRAIALKLAELGANIAINYTSTPHKAEEVVALVRQMGREAIAIRADVSDGEQVQHMMKEVEEKFSTIDILVNNAGITRDTLLMKMKDEDWDQVMAINLKGTYNCTKAVSRKMMKQRSGKIVNIASVVGVMGNVGQANYAASKAGIIGFTKSVAKELATRGINVNAVAPGFIQTEMTDVLSDEVKEALLNSIPMRQLGTPEDVANVVAFLCSDDARYITGQVIHVDGGMVM</sequence>
<evidence type="ECO:0000256" key="10">
    <source>
        <dbReference type="ARBA" id="ARBA00023221"/>
    </source>
</evidence>
<comment type="subunit">
    <text evidence="14">Homotetramer.</text>
</comment>
<dbReference type="Proteomes" id="UP000070456">
    <property type="component" value="Unassembled WGS sequence"/>
</dbReference>
<evidence type="ECO:0000256" key="4">
    <source>
        <dbReference type="ARBA" id="ARBA00022516"/>
    </source>
</evidence>
<dbReference type="UniPathway" id="UPA00094"/>
<evidence type="ECO:0000256" key="2">
    <source>
        <dbReference type="ARBA" id="ARBA00005194"/>
    </source>
</evidence>
<organism evidence="16 17">
    <name type="scientific">Thermotalea metallivorans</name>
    <dbReference type="NCBI Taxonomy" id="520762"/>
    <lineage>
        <taxon>Bacteria</taxon>
        <taxon>Bacillati</taxon>
        <taxon>Bacillota</taxon>
        <taxon>Clostridia</taxon>
        <taxon>Peptostreptococcales</taxon>
        <taxon>Thermotaleaceae</taxon>
        <taxon>Thermotalea</taxon>
    </lineage>
</organism>
<keyword evidence="4 14" id="KW-0444">Lipid biosynthesis</keyword>
<gene>
    <name evidence="16" type="primary">fabG_4</name>
    <name evidence="16" type="ORF">AN619_14770</name>
</gene>
<dbReference type="EMBL" id="LOEE01000030">
    <property type="protein sequence ID" value="KXG76013.1"/>
    <property type="molecule type" value="Genomic_DNA"/>
</dbReference>